<feature type="domain" description="NodB homology" evidence="3">
    <location>
        <begin position="94"/>
        <end position="128"/>
    </location>
</feature>
<reference evidence="4 5" key="1">
    <citation type="submission" date="2020-05" db="EMBL/GenBank/DDBJ databases">
        <authorList>
            <person name="Khan S.A."/>
            <person name="Jeon C.O."/>
            <person name="Chun B.H."/>
        </authorList>
    </citation>
    <scope>NUCLEOTIDE SEQUENCE [LARGE SCALE GENOMIC DNA]</scope>
    <source>
        <strain evidence="4 5">S1162</strain>
    </source>
</reference>
<keyword evidence="2" id="KW-0732">Signal</keyword>
<gene>
    <name evidence="4" type="ORF">HK413_07165</name>
</gene>
<dbReference type="InterPro" id="IPR011330">
    <property type="entry name" value="Glyco_hydro/deAcase_b/a-brl"/>
</dbReference>
<evidence type="ECO:0000313" key="4">
    <source>
        <dbReference type="EMBL" id="NNU33991.1"/>
    </source>
</evidence>
<comment type="subcellular location">
    <subcellularLocation>
        <location evidence="1">Secreted</location>
    </subcellularLocation>
</comment>
<dbReference type="InterPro" id="IPR002509">
    <property type="entry name" value="NODB_dom"/>
</dbReference>
<keyword evidence="5" id="KW-1185">Reference proteome</keyword>
<dbReference type="Pfam" id="PF01522">
    <property type="entry name" value="Polysacc_deac_1"/>
    <property type="match status" value="1"/>
</dbReference>
<sequence>MSVYSKIRSKLSRKLKCYQRDLRYYLGLDKVFYKNARGSRVLIYHGICKQDHTRFNPIFLTAKTFEAHLKLYKRHCNVVSLDDYYNSNFSDEKYNVCLTFDDGFANNHQYVLPLLEKYQMPATFLLPG</sequence>
<accession>A0ABX1W5Y2</accession>
<name>A0ABX1W5Y2_9SPHI</name>
<proteinExistence type="predicted"/>
<dbReference type="PROSITE" id="PS51677">
    <property type="entry name" value="NODB"/>
    <property type="match status" value="1"/>
</dbReference>
<dbReference type="EMBL" id="JABFCR010000026">
    <property type="protein sequence ID" value="NNU33991.1"/>
    <property type="molecule type" value="Genomic_DNA"/>
</dbReference>
<dbReference type="Gene3D" id="3.20.20.370">
    <property type="entry name" value="Glycoside hydrolase/deacetylase"/>
    <property type="match status" value="1"/>
</dbReference>
<evidence type="ECO:0000259" key="3">
    <source>
        <dbReference type="PROSITE" id="PS51677"/>
    </source>
</evidence>
<organism evidence="4 5">
    <name type="scientific">Mucilaginibacter humi</name>
    <dbReference type="NCBI Taxonomy" id="2732510"/>
    <lineage>
        <taxon>Bacteria</taxon>
        <taxon>Pseudomonadati</taxon>
        <taxon>Bacteroidota</taxon>
        <taxon>Sphingobacteriia</taxon>
        <taxon>Sphingobacteriales</taxon>
        <taxon>Sphingobacteriaceae</taxon>
        <taxon>Mucilaginibacter</taxon>
    </lineage>
</organism>
<dbReference type="PANTHER" id="PTHR34216">
    <property type="match status" value="1"/>
</dbReference>
<protein>
    <submittedName>
        <fullName evidence="4">Polysaccharide deacetylase family protein</fullName>
    </submittedName>
</protein>
<dbReference type="PANTHER" id="PTHR34216:SF3">
    <property type="entry name" value="POLY-BETA-1,6-N-ACETYL-D-GLUCOSAMINE N-DEACETYLASE"/>
    <property type="match status" value="1"/>
</dbReference>
<comment type="caution">
    <text evidence="4">The sequence shown here is derived from an EMBL/GenBank/DDBJ whole genome shotgun (WGS) entry which is preliminary data.</text>
</comment>
<evidence type="ECO:0000256" key="2">
    <source>
        <dbReference type="ARBA" id="ARBA00022729"/>
    </source>
</evidence>
<evidence type="ECO:0000313" key="5">
    <source>
        <dbReference type="Proteomes" id="UP000566071"/>
    </source>
</evidence>
<dbReference type="SUPFAM" id="SSF88713">
    <property type="entry name" value="Glycoside hydrolase/deacetylase"/>
    <property type="match status" value="1"/>
</dbReference>
<dbReference type="Proteomes" id="UP000566071">
    <property type="component" value="Unassembled WGS sequence"/>
</dbReference>
<dbReference type="RefSeq" id="WP_175269675.1">
    <property type="nucleotide sequence ID" value="NZ_JABFCR010000026.1"/>
</dbReference>
<dbReference type="InterPro" id="IPR051398">
    <property type="entry name" value="Polysacch_Deacetylase"/>
</dbReference>
<evidence type="ECO:0000256" key="1">
    <source>
        <dbReference type="ARBA" id="ARBA00004613"/>
    </source>
</evidence>